<protein>
    <recommendedName>
        <fullName evidence="7">Dolichol-phosphate mannosyltransferase subunit 3</fullName>
    </recommendedName>
</protein>
<keyword evidence="5 7" id="KW-1133">Transmembrane helix</keyword>
<sequence>MTRATEAFIAGAIAIIIYFILFFGFVPLPEIVQDKIVPVLPWWVLMTFGCYCLNNIGYALYTFRDCPEAYHELMSEIQQAKSDLSAKGIQF</sequence>
<dbReference type="Pfam" id="PF08285">
    <property type="entry name" value="DPM3"/>
    <property type="match status" value="1"/>
</dbReference>
<evidence type="ECO:0000256" key="7">
    <source>
        <dbReference type="RuleBase" id="RU365085"/>
    </source>
</evidence>
<evidence type="ECO:0000313" key="8">
    <source>
        <dbReference type="EMBL" id="KAG1540741.1"/>
    </source>
</evidence>
<evidence type="ECO:0000256" key="5">
    <source>
        <dbReference type="ARBA" id="ARBA00022989"/>
    </source>
</evidence>
<comment type="pathway">
    <text evidence="7">Protein modification; protein glycosylation.</text>
</comment>
<reference evidence="8" key="1">
    <citation type="journal article" date="2020" name="Microb. Genom.">
        <title>Genetic diversity of clinical and environmental Mucorales isolates obtained from an investigation of mucormycosis cases among solid organ transplant recipients.</title>
        <authorList>
            <person name="Nguyen M.H."/>
            <person name="Kaul D."/>
            <person name="Muto C."/>
            <person name="Cheng S.J."/>
            <person name="Richter R.A."/>
            <person name="Bruno V.M."/>
            <person name="Liu G."/>
            <person name="Beyhan S."/>
            <person name="Sundermann A.J."/>
            <person name="Mounaud S."/>
            <person name="Pasculle A.W."/>
            <person name="Nierman W.C."/>
            <person name="Driscoll E."/>
            <person name="Cumbie R."/>
            <person name="Clancy C.J."/>
            <person name="Dupont C.L."/>
        </authorList>
    </citation>
    <scope>NUCLEOTIDE SEQUENCE</scope>
    <source>
        <strain evidence="8">GL16</strain>
    </source>
</reference>
<evidence type="ECO:0000313" key="9">
    <source>
        <dbReference type="Proteomes" id="UP000717996"/>
    </source>
</evidence>
<keyword evidence="4 7" id="KW-0256">Endoplasmic reticulum</keyword>
<keyword evidence="3 7" id="KW-0812">Transmembrane</keyword>
<evidence type="ECO:0000256" key="6">
    <source>
        <dbReference type="ARBA" id="ARBA00023136"/>
    </source>
</evidence>
<comment type="caution">
    <text evidence="8">The sequence shown here is derived from an EMBL/GenBank/DDBJ whole genome shotgun (WGS) entry which is preliminary data.</text>
</comment>
<comment type="function">
    <text evidence="7">Stabilizer subunit of the dolichol-phosphate mannose (DPM) synthase complex; tethers catalytic subunit to the ER.</text>
</comment>
<evidence type="ECO:0000256" key="2">
    <source>
        <dbReference type="ARBA" id="ARBA00010430"/>
    </source>
</evidence>
<comment type="subunit">
    <text evidence="7">Component of the dolichol-phosphate mannose (DPM) synthase complex.</text>
</comment>
<comment type="similarity">
    <text evidence="2 7">Belongs to the DPM3 family.</text>
</comment>
<dbReference type="GO" id="GO:0033185">
    <property type="term" value="C:dolichol-phosphate-mannose synthase complex"/>
    <property type="evidence" value="ECO:0007669"/>
    <property type="project" value="TreeGrafter"/>
</dbReference>
<dbReference type="GO" id="GO:0005789">
    <property type="term" value="C:endoplasmic reticulum membrane"/>
    <property type="evidence" value="ECO:0007669"/>
    <property type="project" value="UniProtKB-SubCell"/>
</dbReference>
<evidence type="ECO:0000256" key="3">
    <source>
        <dbReference type="ARBA" id="ARBA00022692"/>
    </source>
</evidence>
<dbReference type="AlphaFoldDB" id="A0A9P7C8U1"/>
<dbReference type="InterPro" id="IPR013174">
    <property type="entry name" value="DPM3"/>
</dbReference>
<feature type="transmembrane region" description="Helical" evidence="7">
    <location>
        <begin position="7"/>
        <end position="28"/>
    </location>
</feature>
<dbReference type="EMBL" id="JAANIT010001353">
    <property type="protein sequence ID" value="KAG1540741.1"/>
    <property type="molecule type" value="Genomic_DNA"/>
</dbReference>
<feature type="transmembrane region" description="Helical" evidence="7">
    <location>
        <begin position="40"/>
        <end position="61"/>
    </location>
</feature>
<keyword evidence="6 7" id="KW-0472">Membrane</keyword>
<gene>
    <name evidence="8" type="ORF">G6F51_008335</name>
</gene>
<dbReference type="OrthoDB" id="2014333at2759"/>
<accession>A0A9P7C8U1</accession>
<dbReference type="OMA" id="DCPEAYT"/>
<evidence type="ECO:0000256" key="1">
    <source>
        <dbReference type="ARBA" id="ARBA00004477"/>
    </source>
</evidence>
<organism evidence="8 9">
    <name type="scientific">Rhizopus oryzae</name>
    <name type="common">Mucormycosis agent</name>
    <name type="synonym">Rhizopus arrhizus var. delemar</name>
    <dbReference type="NCBI Taxonomy" id="64495"/>
    <lineage>
        <taxon>Eukaryota</taxon>
        <taxon>Fungi</taxon>
        <taxon>Fungi incertae sedis</taxon>
        <taxon>Mucoromycota</taxon>
        <taxon>Mucoromycotina</taxon>
        <taxon>Mucoromycetes</taxon>
        <taxon>Mucorales</taxon>
        <taxon>Mucorineae</taxon>
        <taxon>Rhizopodaceae</taxon>
        <taxon>Rhizopus</taxon>
    </lineage>
</organism>
<dbReference type="PANTHER" id="PTHR16433">
    <property type="entry name" value="DOLICHOL-PHOSPHATE MANNOSYLTRANSFERASE SUBUNIT 3"/>
    <property type="match status" value="1"/>
</dbReference>
<evidence type="ECO:0000256" key="4">
    <source>
        <dbReference type="ARBA" id="ARBA00022824"/>
    </source>
</evidence>
<proteinExistence type="inferred from homology"/>
<dbReference type="GO" id="GO:0006506">
    <property type="term" value="P:GPI anchor biosynthetic process"/>
    <property type="evidence" value="ECO:0007669"/>
    <property type="project" value="TreeGrafter"/>
</dbReference>
<comment type="subcellular location">
    <subcellularLocation>
        <location evidence="1 7">Endoplasmic reticulum membrane</location>
        <topology evidence="1 7">Multi-pass membrane protein</topology>
    </subcellularLocation>
</comment>
<name>A0A9P7C8U1_RHIOR</name>
<dbReference type="Proteomes" id="UP000717996">
    <property type="component" value="Unassembled WGS sequence"/>
</dbReference>
<dbReference type="PANTHER" id="PTHR16433:SF0">
    <property type="entry name" value="DOLICHOL-PHOSPHATE MANNOSYLTRANSFERASE SUBUNIT 3"/>
    <property type="match status" value="1"/>
</dbReference>